<name>Q1K2X0_DESA6</name>
<dbReference type="RefSeq" id="WP_005998193.1">
    <property type="nucleotide sequence ID" value="NZ_AAEW02000003.1"/>
</dbReference>
<dbReference type="AlphaFoldDB" id="Q1K2X0"/>
<reference evidence="1" key="1">
    <citation type="submission" date="2006-05" db="EMBL/GenBank/DDBJ databases">
        <title>Annotation of the draft genome assembly of Desulfuromonas acetoxidans DSM 684.</title>
        <authorList>
            <consortium name="US DOE Joint Genome Institute (JGI-ORNL)"/>
            <person name="Larimer F."/>
            <person name="Land M."/>
            <person name="Hauser L."/>
        </authorList>
    </citation>
    <scope>NUCLEOTIDE SEQUENCE [LARGE SCALE GENOMIC DNA]</scope>
    <source>
        <strain evidence="1">DSM 684</strain>
    </source>
</reference>
<dbReference type="InterPro" id="IPR050696">
    <property type="entry name" value="FtsA/MreB"/>
</dbReference>
<dbReference type="PIRSF" id="PIRSF019169">
    <property type="entry name" value="PilM"/>
    <property type="match status" value="1"/>
</dbReference>
<dbReference type="Pfam" id="PF11104">
    <property type="entry name" value="PilM_2"/>
    <property type="match status" value="1"/>
</dbReference>
<dbReference type="InterPro" id="IPR005883">
    <property type="entry name" value="PilM"/>
</dbReference>
<dbReference type="Gene3D" id="3.30.420.40">
    <property type="match status" value="2"/>
</dbReference>
<organism evidence="1 2">
    <name type="scientific">Desulfuromonas acetoxidans (strain DSM 684 / 11070)</name>
    <dbReference type="NCBI Taxonomy" id="281689"/>
    <lineage>
        <taxon>Bacteria</taxon>
        <taxon>Pseudomonadati</taxon>
        <taxon>Thermodesulfobacteriota</taxon>
        <taxon>Desulfuromonadia</taxon>
        <taxon>Desulfuromonadales</taxon>
        <taxon>Desulfuromonadaceae</taxon>
        <taxon>Desulfuromonas</taxon>
    </lineage>
</organism>
<dbReference type="EMBL" id="AAEW02000003">
    <property type="protein sequence ID" value="EAT16761.1"/>
    <property type="molecule type" value="Genomic_DNA"/>
</dbReference>
<sequence>MFGSKKDIVGIDIGASAVKLVQLHEGKSGFHLLRLDREPLPPEAVVDSSIMDSSAVVMAIRDLMTRNHIKAADVATSVSGHSVIIRKISLALMTEDELENSIQWEAEQYIPFEMSEVFLDYHILGPDPNDQGQMEVILIAAKKDFVDEYVAVFKESGLNPVIVDVDCFSIENIYCSVYDDESANVVALIDMGASGIQVNVLKNSVSVFTREIQLGGNSYNEELQKRFGINSEDAESLKLGADSLSMDDEAVQDALQNVTNNLVQEIRRSLDFFSATFADERVEKVYITGGVSLITNIVPSLSEGLDVAVEILDPFSRMTVNEKDFDLDYVKSVAPFFSVAAGLATRKLGDKL</sequence>
<dbReference type="PANTHER" id="PTHR32432:SF3">
    <property type="entry name" value="ETHANOLAMINE UTILIZATION PROTEIN EUTJ"/>
    <property type="match status" value="1"/>
</dbReference>
<proteinExistence type="predicted"/>
<dbReference type="Proteomes" id="UP000005695">
    <property type="component" value="Unassembled WGS sequence"/>
</dbReference>
<dbReference type="CDD" id="cd24049">
    <property type="entry name" value="ASKHA_NBD_PilM"/>
    <property type="match status" value="1"/>
</dbReference>
<reference evidence="1" key="2">
    <citation type="submission" date="2006-05" db="EMBL/GenBank/DDBJ databases">
        <title>Sequencing of the draft genome and assembly of Desulfuromonas acetoxidans DSM 684.</title>
        <authorList>
            <consortium name="US DOE Joint Genome Institute (JGI-PGF)"/>
            <person name="Copeland A."/>
            <person name="Lucas S."/>
            <person name="Lapidus A."/>
            <person name="Barry K."/>
            <person name="Detter J.C."/>
            <person name="Glavina del Rio T."/>
            <person name="Hammon N."/>
            <person name="Israni S."/>
            <person name="Dalin E."/>
            <person name="Tice H."/>
            <person name="Bruce D."/>
            <person name="Pitluck S."/>
            <person name="Richardson P."/>
        </authorList>
    </citation>
    <scope>NUCLEOTIDE SEQUENCE [LARGE SCALE GENOMIC DNA]</scope>
    <source>
        <strain evidence="1">DSM 684</strain>
    </source>
</reference>
<dbReference type="Gene3D" id="3.30.1490.300">
    <property type="match status" value="1"/>
</dbReference>
<dbReference type="PANTHER" id="PTHR32432">
    <property type="entry name" value="CELL DIVISION PROTEIN FTSA-RELATED"/>
    <property type="match status" value="1"/>
</dbReference>
<comment type="caution">
    <text evidence="1">The sequence shown here is derived from an EMBL/GenBank/DDBJ whole genome shotgun (WGS) entry which is preliminary data.</text>
</comment>
<evidence type="ECO:0000313" key="1">
    <source>
        <dbReference type="EMBL" id="EAT16761.1"/>
    </source>
</evidence>
<protein>
    <submittedName>
        <fullName evidence="1">Type IV pilus assembly protein PilM</fullName>
    </submittedName>
</protein>
<dbReference type="InterPro" id="IPR043129">
    <property type="entry name" value="ATPase_NBD"/>
</dbReference>
<accession>Q1K2X0</accession>
<dbReference type="NCBIfam" id="TIGR01175">
    <property type="entry name" value="pilM"/>
    <property type="match status" value="1"/>
</dbReference>
<keyword evidence="2" id="KW-1185">Reference proteome</keyword>
<evidence type="ECO:0000313" key="2">
    <source>
        <dbReference type="Proteomes" id="UP000005695"/>
    </source>
</evidence>
<dbReference type="SUPFAM" id="SSF53067">
    <property type="entry name" value="Actin-like ATPase domain"/>
    <property type="match status" value="2"/>
</dbReference>
<gene>
    <name evidence="1" type="ORF">Dace_2013</name>
</gene>